<dbReference type="Proteomes" id="UP001140949">
    <property type="component" value="Unassembled WGS sequence"/>
</dbReference>
<evidence type="ECO:0000313" key="4">
    <source>
        <dbReference type="Proteomes" id="UP001140949"/>
    </source>
</evidence>
<proteinExistence type="predicted"/>
<evidence type="ECO:0000313" key="3">
    <source>
        <dbReference type="EMBL" id="KAJ6850499.1"/>
    </source>
</evidence>
<comment type="caution">
    <text evidence="3">The sequence shown here is derived from an EMBL/GenBank/DDBJ whole genome shotgun (WGS) entry which is preliminary data.</text>
</comment>
<organism evidence="3 4">
    <name type="scientific">Iris pallida</name>
    <name type="common">Sweet iris</name>
    <dbReference type="NCBI Taxonomy" id="29817"/>
    <lineage>
        <taxon>Eukaryota</taxon>
        <taxon>Viridiplantae</taxon>
        <taxon>Streptophyta</taxon>
        <taxon>Embryophyta</taxon>
        <taxon>Tracheophyta</taxon>
        <taxon>Spermatophyta</taxon>
        <taxon>Magnoliopsida</taxon>
        <taxon>Liliopsida</taxon>
        <taxon>Asparagales</taxon>
        <taxon>Iridaceae</taxon>
        <taxon>Iridoideae</taxon>
        <taxon>Irideae</taxon>
        <taxon>Iris</taxon>
    </lineage>
</organism>
<reference evidence="3" key="1">
    <citation type="journal article" date="2023" name="GigaByte">
        <title>Genome assembly of the bearded iris, Iris pallida Lam.</title>
        <authorList>
            <person name="Bruccoleri R.E."/>
            <person name="Oakeley E.J."/>
            <person name="Faust A.M.E."/>
            <person name="Altorfer M."/>
            <person name="Dessus-Babus S."/>
            <person name="Burckhardt D."/>
            <person name="Oertli M."/>
            <person name="Naumann U."/>
            <person name="Petersen F."/>
            <person name="Wong J."/>
        </authorList>
    </citation>
    <scope>NUCLEOTIDE SEQUENCE</scope>
    <source>
        <strain evidence="3">GSM-AAB239-AS_SAM_17_03QT</strain>
    </source>
</reference>
<keyword evidence="2" id="KW-0677">Repeat</keyword>
<accession>A0AAX6IB84</accession>
<dbReference type="SUPFAM" id="SSF50978">
    <property type="entry name" value="WD40 repeat-like"/>
    <property type="match status" value="1"/>
</dbReference>
<dbReference type="InterPro" id="IPR015943">
    <property type="entry name" value="WD40/YVTN_repeat-like_dom_sf"/>
</dbReference>
<name>A0AAX6IB84_IRIPA</name>
<keyword evidence="4" id="KW-1185">Reference proteome</keyword>
<sequence length="95" mass="10856">MPAASFEFRRDPPLRRHRPRCHREPWSQVMKSHNDDTYCVDWNPHDVNITLTGSANNSVCLFDRQNLISCSIGSPLHNFKGQKAYVLCAGTKEGK</sequence>
<evidence type="ECO:0000256" key="1">
    <source>
        <dbReference type="ARBA" id="ARBA00022574"/>
    </source>
</evidence>
<dbReference type="EMBL" id="JANAVB010002799">
    <property type="protein sequence ID" value="KAJ6850499.1"/>
    <property type="molecule type" value="Genomic_DNA"/>
</dbReference>
<gene>
    <name evidence="3" type="ORF">M6B38_263170</name>
</gene>
<dbReference type="AlphaFoldDB" id="A0AAX6IB84"/>
<evidence type="ECO:0000256" key="2">
    <source>
        <dbReference type="ARBA" id="ARBA00022737"/>
    </source>
</evidence>
<dbReference type="InterPro" id="IPR050459">
    <property type="entry name" value="WD_repeat_RBAP46/RBAP48/MSI1"/>
</dbReference>
<dbReference type="Gene3D" id="2.130.10.10">
    <property type="entry name" value="YVTN repeat-like/Quinoprotein amine dehydrogenase"/>
    <property type="match status" value="1"/>
</dbReference>
<keyword evidence="1" id="KW-0853">WD repeat</keyword>
<dbReference type="InterPro" id="IPR036322">
    <property type="entry name" value="WD40_repeat_dom_sf"/>
</dbReference>
<dbReference type="PANTHER" id="PTHR22850">
    <property type="entry name" value="WD40 REPEAT FAMILY"/>
    <property type="match status" value="1"/>
</dbReference>
<protein>
    <submittedName>
        <fullName evidence="3">Nucleosome/chromatin assembly factor group C</fullName>
    </submittedName>
</protein>
<reference evidence="3" key="2">
    <citation type="submission" date="2023-04" db="EMBL/GenBank/DDBJ databases">
        <authorList>
            <person name="Bruccoleri R.E."/>
            <person name="Oakeley E.J."/>
            <person name="Faust A.-M."/>
            <person name="Dessus-Babus S."/>
            <person name="Altorfer M."/>
            <person name="Burckhardt D."/>
            <person name="Oertli M."/>
            <person name="Naumann U."/>
            <person name="Petersen F."/>
            <person name="Wong J."/>
        </authorList>
    </citation>
    <scope>NUCLEOTIDE SEQUENCE</scope>
    <source>
        <strain evidence="3">GSM-AAB239-AS_SAM_17_03QT</strain>
        <tissue evidence="3">Leaf</tissue>
    </source>
</reference>